<accession>A0A419SRF2</accession>
<proteinExistence type="predicted"/>
<sequence length="87" mass="9997">MLKTWKGRKQPFLALDILLTIVITLTILFTFFTPLPLLPLVWGLMGLSFLNQGIEMFVTNQRRYFVLTLSASVFFIAVSVYQYFGSV</sequence>
<name>A0A419SRF2_9BACL</name>
<feature type="transmembrane region" description="Helical" evidence="1">
    <location>
        <begin position="12"/>
        <end position="32"/>
    </location>
</feature>
<reference evidence="2 3" key="1">
    <citation type="submission" date="2016-08" db="EMBL/GenBank/DDBJ databases">
        <title>Novel Firmicute Genomes.</title>
        <authorList>
            <person name="Poppleton D.I."/>
            <person name="Gribaldo S."/>
        </authorList>
    </citation>
    <scope>NUCLEOTIDE SEQUENCE [LARGE SCALE GENOMIC DNA]</scope>
    <source>
        <strain evidence="2 3">RAOx-1</strain>
    </source>
</reference>
<feature type="transmembrane region" description="Helical" evidence="1">
    <location>
        <begin position="64"/>
        <end position="84"/>
    </location>
</feature>
<evidence type="ECO:0000313" key="3">
    <source>
        <dbReference type="Proteomes" id="UP000284219"/>
    </source>
</evidence>
<dbReference type="EMBL" id="MCHY01000001">
    <property type="protein sequence ID" value="RKD27075.1"/>
    <property type="molecule type" value="Genomic_DNA"/>
</dbReference>
<keyword evidence="1" id="KW-0812">Transmembrane</keyword>
<dbReference type="RefSeq" id="WP_120187896.1">
    <property type="nucleotide sequence ID" value="NZ_MCHY01000001.1"/>
</dbReference>
<protein>
    <recommendedName>
        <fullName evidence="4">DUF4181 domain-containing protein</fullName>
    </recommendedName>
</protein>
<keyword evidence="1" id="KW-1133">Transmembrane helix</keyword>
<gene>
    <name evidence="2" type="ORF">BEP19_00435</name>
</gene>
<keyword evidence="1" id="KW-0472">Membrane</keyword>
<evidence type="ECO:0000313" key="2">
    <source>
        <dbReference type="EMBL" id="RKD27075.1"/>
    </source>
</evidence>
<organism evidence="2 3">
    <name type="scientific">Ammoniphilus oxalaticus</name>
    <dbReference type="NCBI Taxonomy" id="66863"/>
    <lineage>
        <taxon>Bacteria</taxon>
        <taxon>Bacillati</taxon>
        <taxon>Bacillota</taxon>
        <taxon>Bacilli</taxon>
        <taxon>Bacillales</taxon>
        <taxon>Paenibacillaceae</taxon>
        <taxon>Aneurinibacillus group</taxon>
        <taxon>Ammoniphilus</taxon>
    </lineage>
</organism>
<comment type="caution">
    <text evidence="2">The sequence shown here is derived from an EMBL/GenBank/DDBJ whole genome shotgun (WGS) entry which is preliminary data.</text>
</comment>
<evidence type="ECO:0008006" key="4">
    <source>
        <dbReference type="Google" id="ProtNLM"/>
    </source>
</evidence>
<feature type="transmembrane region" description="Helical" evidence="1">
    <location>
        <begin position="38"/>
        <end position="57"/>
    </location>
</feature>
<dbReference type="Proteomes" id="UP000284219">
    <property type="component" value="Unassembled WGS sequence"/>
</dbReference>
<evidence type="ECO:0000256" key="1">
    <source>
        <dbReference type="SAM" id="Phobius"/>
    </source>
</evidence>
<keyword evidence="3" id="KW-1185">Reference proteome</keyword>
<dbReference type="AlphaFoldDB" id="A0A419SRF2"/>